<evidence type="ECO:0000313" key="7">
    <source>
        <dbReference type="Proteomes" id="UP000270342"/>
    </source>
</evidence>
<proteinExistence type="inferred from homology"/>
<evidence type="ECO:0000256" key="3">
    <source>
        <dbReference type="ARBA" id="ARBA00011233"/>
    </source>
</evidence>
<dbReference type="PANTHER" id="PTHR30246:SF1">
    <property type="entry name" value="2-DEHYDRO-3-DEOXY-6-PHOSPHOGALACTONATE ALDOLASE-RELATED"/>
    <property type="match status" value="1"/>
</dbReference>
<dbReference type="Pfam" id="PF01081">
    <property type="entry name" value="Aldolase"/>
    <property type="match status" value="1"/>
</dbReference>
<comment type="pathway">
    <text evidence="1">Carbohydrate acid metabolism.</text>
</comment>
<dbReference type="InterPro" id="IPR000887">
    <property type="entry name" value="Aldlse_KDPG_KHG"/>
</dbReference>
<evidence type="ECO:0000313" key="6">
    <source>
        <dbReference type="EMBL" id="RKP47823.1"/>
    </source>
</evidence>
<organism evidence="6 7">
    <name type="scientific">Pararobbsia silviterrae</name>
    <dbReference type="NCBI Taxonomy" id="1792498"/>
    <lineage>
        <taxon>Bacteria</taxon>
        <taxon>Pseudomonadati</taxon>
        <taxon>Pseudomonadota</taxon>
        <taxon>Betaproteobacteria</taxon>
        <taxon>Burkholderiales</taxon>
        <taxon>Burkholderiaceae</taxon>
        <taxon>Pararobbsia</taxon>
    </lineage>
</organism>
<evidence type="ECO:0000256" key="5">
    <source>
        <dbReference type="ARBA" id="ARBA00023277"/>
    </source>
</evidence>
<evidence type="ECO:0000256" key="1">
    <source>
        <dbReference type="ARBA" id="ARBA00004761"/>
    </source>
</evidence>
<comment type="subunit">
    <text evidence="3">Homotrimer.</text>
</comment>
<dbReference type="Gene3D" id="3.20.20.70">
    <property type="entry name" value="Aldolase class I"/>
    <property type="match status" value="1"/>
</dbReference>
<dbReference type="SUPFAM" id="SSF51569">
    <property type="entry name" value="Aldolase"/>
    <property type="match status" value="1"/>
</dbReference>
<keyword evidence="7" id="KW-1185">Reference proteome</keyword>
<dbReference type="RefSeq" id="WP_121089729.1">
    <property type="nucleotide sequence ID" value="NZ_RBZU01000012.1"/>
</dbReference>
<comment type="caution">
    <text evidence="6">The sequence shown here is derived from an EMBL/GenBank/DDBJ whole genome shotgun (WGS) entry which is preliminary data.</text>
</comment>
<dbReference type="NCBIfam" id="NF006600">
    <property type="entry name" value="PRK09140.1"/>
    <property type="match status" value="1"/>
</dbReference>
<sequence length="229" mass="23556">MQCIEAGPRAHFRHTGFASAMFACPLIAILRGLTPDEAVPVGTALVNVGFRAIEVPLNSPDPLRSIRLLRDALPADVIVGAGTVLHPGRVKDVADAGGALIVMPHADLEVVRAAKDASLACTPGVATPTEAIAAYFNGADALKLFPADTLSPAVLRAWRAVIPEDIGLMPVGGVTPHNIDAFVNAGASGFGIGGALYTAGTPPTQVSDRAMRFVHAIRKSSASGGSVKR</sequence>
<reference evidence="6 7" key="1">
    <citation type="submission" date="2018-10" db="EMBL/GenBank/DDBJ databases">
        <title>Robbsia sp. DHC34, isolated from soil.</title>
        <authorList>
            <person name="Gao Z.-H."/>
            <person name="Qiu L.-H."/>
        </authorList>
    </citation>
    <scope>NUCLEOTIDE SEQUENCE [LARGE SCALE GENOMIC DNA]</scope>
    <source>
        <strain evidence="6 7">DHC34</strain>
    </source>
</reference>
<dbReference type="AlphaFoldDB" id="A0A494XJU9"/>
<dbReference type="EMBL" id="RBZU01000012">
    <property type="protein sequence ID" value="RKP47823.1"/>
    <property type="molecule type" value="Genomic_DNA"/>
</dbReference>
<keyword evidence="4" id="KW-0456">Lyase</keyword>
<evidence type="ECO:0000256" key="4">
    <source>
        <dbReference type="ARBA" id="ARBA00023239"/>
    </source>
</evidence>
<accession>A0A494XJU9</accession>
<dbReference type="GO" id="GO:0016829">
    <property type="term" value="F:lyase activity"/>
    <property type="evidence" value="ECO:0007669"/>
    <property type="project" value="UniProtKB-KW"/>
</dbReference>
<comment type="similarity">
    <text evidence="2">Belongs to the KHG/KDPG aldolase family.</text>
</comment>
<gene>
    <name evidence="6" type="ORF">D7S86_22995</name>
</gene>
<name>A0A494XJU9_9BURK</name>
<dbReference type="InterPro" id="IPR013785">
    <property type="entry name" value="Aldolase_TIM"/>
</dbReference>
<evidence type="ECO:0000256" key="2">
    <source>
        <dbReference type="ARBA" id="ARBA00006906"/>
    </source>
</evidence>
<dbReference type="Proteomes" id="UP000270342">
    <property type="component" value="Unassembled WGS sequence"/>
</dbReference>
<dbReference type="OrthoDB" id="8590323at2"/>
<dbReference type="PANTHER" id="PTHR30246">
    <property type="entry name" value="2-KETO-3-DEOXY-6-PHOSPHOGLUCONATE ALDOLASE"/>
    <property type="match status" value="1"/>
</dbReference>
<dbReference type="CDD" id="cd00452">
    <property type="entry name" value="KDPG_aldolase"/>
    <property type="match status" value="1"/>
</dbReference>
<keyword evidence="5" id="KW-0119">Carbohydrate metabolism</keyword>
<protein>
    <submittedName>
        <fullName evidence="6">2-dehydro-3-deoxy-6-phosphogalactonate aldolase</fullName>
    </submittedName>
</protein>